<dbReference type="PANTHER" id="PTHR21600">
    <property type="entry name" value="MITOCHONDRIAL RNA PSEUDOURIDINE SYNTHASE"/>
    <property type="match status" value="1"/>
</dbReference>
<evidence type="ECO:0000256" key="5">
    <source>
        <dbReference type="ARBA" id="ARBA00033164"/>
    </source>
</evidence>
<dbReference type="GO" id="GO:0001522">
    <property type="term" value="P:pseudouridine synthesis"/>
    <property type="evidence" value="ECO:0007669"/>
    <property type="project" value="InterPro"/>
</dbReference>
<dbReference type="InterPro" id="IPR006145">
    <property type="entry name" value="PsdUridine_synth_RsuA/RluA"/>
</dbReference>
<evidence type="ECO:0000256" key="3">
    <source>
        <dbReference type="ARBA" id="ARBA00023235"/>
    </source>
</evidence>
<dbReference type="Pfam" id="PF00849">
    <property type="entry name" value="PseudoU_synth_2"/>
    <property type="match status" value="1"/>
</dbReference>
<dbReference type="OrthoDB" id="9773999at2"/>
<evidence type="ECO:0000256" key="2">
    <source>
        <dbReference type="ARBA" id="ARBA00010876"/>
    </source>
</evidence>
<dbReference type="InterPro" id="IPR020103">
    <property type="entry name" value="PsdUridine_synth_cat_dom_sf"/>
</dbReference>
<name>A0A2Y9BHD5_9FIRM</name>
<evidence type="ECO:0000313" key="8">
    <source>
        <dbReference type="Proteomes" id="UP000245845"/>
    </source>
</evidence>
<gene>
    <name evidence="7" type="ORF">A8806_11273</name>
</gene>
<evidence type="ECO:0000256" key="4">
    <source>
        <dbReference type="ARBA" id="ARBA00031870"/>
    </source>
</evidence>
<dbReference type="PANTHER" id="PTHR21600:SF83">
    <property type="entry name" value="PSEUDOURIDYLATE SYNTHASE RPUSD4, MITOCHONDRIAL"/>
    <property type="match status" value="1"/>
</dbReference>
<accession>A0A2Y9BHD5</accession>
<dbReference type="GO" id="GO:0140098">
    <property type="term" value="F:catalytic activity, acting on RNA"/>
    <property type="evidence" value="ECO:0007669"/>
    <property type="project" value="UniProtKB-ARBA"/>
</dbReference>
<comment type="similarity">
    <text evidence="2">Belongs to the pseudouridine synthase RluA family.</text>
</comment>
<evidence type="ECO:0000259" key="6">
    <source>
        <dbReference type="Pfam" id="PF00849"/>
    </source>
</evidence>
<dbReference type="EMBL" id="QGDL01000012">
    <property type="protein sequence ID" value="PWJ23827.1"/>
    <property type="molecule type" value="Genomic_DNA"/>
</dbReference>
<comment type="caution">
    <text evidence="7">The sequence shown here is derived from an EMBL/GenBank/DDBJ whole genome shotgun (WGS) entry which is preliminary data.</text>
</comment>
<protein>
    <recommendedName>
        <fullName evidence="4">RNA pseudouridylate synthase</fullName>
    </recommendedName>
    <alternativeName>
        <fullName evidence="5">RNA-uridine isomerase</fullName>
    </alternativeName>
</protein>
<dbReference type="GO" id="GO:0003723">
    <property type="term" value="F:RNA binding"/>
    <property type="evidence" value="ECO:0007669"/>
    <property type="project" value="InterPro"/>
</dbReference>
<evidence type="ECO:0000256" key="1">
    <source>
        <dbReference type="ARBA" id="ARBA00000073"/>
    </source>
</evidence>
<dbReference type="InterPro" id="IPR050188">
    <property type="entry name" value="RluA_PseudoU_synthase"/>
</dbReference>
<dbReference type="AlphaFoldDB" id="A0A2Y9BHD5"/>
<organism evidence="7 8">
    <name type="scientific">Faecalicatena orotica</name>
    <dbReference type="NCBI Taxonomy" id="1544"/>
    <lineage>
        <taxon>Bacteria</taxon>
        <taxon>Bacillati</taxon>
        <taxon>Bacillota</taxon>
        <taxon>Clostridia</taxon>
        <taxon>Lachnospirales</taxon>
        <taxon>Lachnospiraceae</taxon>
        <taxon>Faecalicatena</taxon>
    </lineage>
</organism>
<proteinExistence type="inferred from homology"/>
<dbReference type="Proteomes" id="UP000245845">
    <property type="component" value="Unassembled WGS sequence"/>
</dbReference>
<dbReference type="GO" id="GO:0006396">
    <property type="term" value="P:RNA processing"/>
    <property type="evidence" value="ECO:0007669"/>
    <property type="project" value="UniProtKB-ARBA"/>
</dbReference>
<dbReference type="GO" id="GO:0009982">
    <property type="term" value="F:pseudouridine synthase activity"/>
    <property type="evidence" value="ECO:0007669"/>
    <property type="project" value="InterPro"/>
</dbReference>
<dbReference type="Gene3D" id="3.30.2350.10">
    <property type="entry name" value="Pseudouridine synthase"/>
    <property type="match status" value="1"/>
</dbReference>
<dbReference type="SUPFAM" id="SSF55120">
    <property type="entry name" value="Pseudouridine synthase"/>
    <property type="match status" value="1"/>
</dbReference>
<comment type="catalytic activity">
    <reaction evidence="1">
        <text>a uridine in RNA = a pseudouridine in RNA</text>
        <dbReference type="Rhea" id="RHEA:48348"/>
        <dbReference type="Rhea" id="RHEA-COMP:12068"/>
        <dbReference type="Rhea" id="RHEA-COMP:12069"/>
        <dbReference type="ChEBI" id="CHEBI:65314"/>
        <dbReference type="ChEBI" id="CHEBI:65315"/>
    </reaction>
</comment>
<evidence type="ECO:0000313" key="7">
    <source>
        <dbReference type="EMBL" id="PWJ23827.1"/>
    </source>
</evidence>
<sequence>MTPEIIFEDQDLIVCIKPAGTATQSSMMQAPDMVSILKNYIYKNSPGKQQPYLAVIHRLDQPVEGLLVFAKTPAAAKNLSRQLTQSGFGKHYRAILTGTPVSPEGDLTNYLVKDARTNSSRVCTADTPGAKKALLHYKILESKPPYSLAEITLETGRHHQIRVQMSHLGCPIAGDRKYGVTPAKDPREDGSPRSYDTLQLYACRLTFRHPRTGKELDFRLDKLRRL</sequence>
<reference evidence="7 8" key="1">
    <citation type="submission" date="2018-05" db="EMBL/GenBank/DDBJ databases">
        <title>The Hungate 1000. A catalogue of reference genomes from the rumen microbiome.</title>
        <authorList>
            <person name="Kelly W."/>
        </authorList>
    </citation>
    <scope>NUCLEOTIDE SEQUENCE [LARGE SCALE GENOMIC DNA]</scope>
    <source>
        <strain evidence="7 8">NLAE-zl-C242</strain>
    </source>
</reference>
<keyword evidence="3" id="KW-0413">Isomerase</keyword>
<keyword evidence="8" id="KW-1185">Reference proteome</keyword>
<dbReference type="RefSeq" id="WP_109732662.1">
    <property type="nucleotide sequence ID" value="NZ_BAAACK010000025.1"/>
</dbReference>
<feature type="domain" description="Pseudouridine synthase RsuA/RluA-like" evidence="6">
    <location>
        <begin position="11"/>
        <end position="167"/>
    </location>
</feature>
<dbReference type="CDD" id="cd02869">
    <property type="entry name" value="PseudoU_synth_RluA_like"/>
    <property type="match status" value="1"/>
</dbReference>